<dbReference type="Proteomes" id="UP000287166">
    <property type="component" value="Unassembled WGS sequence"/>
</dbReference>
<accession>A0A401GIW1</accession>
<evidence type="ECO:0000313" key="2">
    <source>
        <dbReference type="EMBL" id="GBE82051.1"/>
    </source>
</evidence>
<organism evidence="2 3">
    <name type="scientific">Sparassis crispa</name>
    <dbReference type="NCBI Taxonomy" id="139825"/>
    <lineage>
        <taxon>Eukaryota</taxon>
        <taxon>Fungi</taxon>
        <taxon>Dikarya</taxon>
        <taxon>Basidiomycota</taxon>
        <taxon>Agaricomycotina</taxon>
        <taxon>Agaricomycetes</taxon>
        <taxon>Polyporales</taxon>
        <taxon>Sparassidaceae</taxon>
        <taxon>Sparassis</taxon>
    </lineage>
</organism>
<proteinExistence type="predicted"/>
<reference evidence="2 3" key="1">
    <citation type="journal article" date="2018" name="Sci. Rep.">
        <title>Genome sequence of the cauliflower mushroom Sparassis crispa (Hanabiratake) and its association with beneficial usage.</title>
        <authorList>
            <person name="Kiyama R."/>
            <person name="Furutani Y."/>
            <person name="Kawaguchi K."/>
            <person name="Nakanishi T."/>
        </authorList>
    </citation>
    <scope>NUCLEOTIDE SEQUENCE [LARGE SCALE GENOMIC DNA]</scope>
</reference>
<keyword evidence="3" id="KW-1185">Reference proteome</keyword>
<dbReference type="RefSeq" id="XP_027612964.1">
    <property type="nucleotide sequence ID" value="XM_027757163.1"/>
</dbReference>
<dbReference type="Gene3D" id="3.40.50.720">
    <property type="entry name" value="NAD(P)-binding Rossmann-like Domain"/>
    <property type="match status" value="1"/>
</dbReference>
<dbReference type="AlphaFoldDB" id="A0A401GIW1"/>
<sequence length="407" mass="44404">MSEDKFSMFPAVSPGNMARDFILHLFTIALYIVLKLLAVLLATAQRFAARLYEIYSEYVALPPSGIHKPEESAIVVIGGENNLGRRICLSFAELGYTVFALCRSNGEADNLQTSISYSTKPAHASSKLLYEWQLRKKQSETSAWGDIAPIVSDLGSAAQRKSAFETVHAYCVGRSLRLVTLILAPPHAPLHWWESPQSHSSQITAADHSQPMRTVITQGDLTQSLLWADRVKHSIMEPILVIRDYVDMLVASSGRLILISGCPEDYLSNTPPSPIDWAYSSIAGCLGHELEPLGVRVSSVFVDLLAQRSDGSEQPLLASERLGGKGISANPLGLTGIDNIVAAILAAVLPSSAAQEHEVTDFLVQLVESRYPRRSVSIGVHPFFCAVARATPELLRHLAKLLIDGLR</sequence>
<dbReference type="InterPro" id="IPR036291">
    <property type="entry name" value="NAD(P)-bd_dom_sf"/>
</dbReference>
<dbReference type="OrthoDB" id="3160422at2759"/>
<dbReference type="EMBL" id="BFAD01000004">
    <property type="protein sequence ID" value="GBE82051.1"/>
    <property type="molecule type" value="Genomic_DNA"/>
</dbReference>
<keyword evidence="1" id="KW-1133">Transmembrane helix</keyword>
<keyword evidence="1" id="KW-0472">Membrane</keyword>
<evidence type="ECO:0000313" key="3">
    <source>
        <dbReference type="Proteomes" id="UP000287166"/>
    </source>
</evidence>
<dbReference type="SUPFAM" id="SSF51735">
    <property type="entry name" value="NAD(P)-binding Rossmann-fold domains"/>
    <property type="match status" value="1"/>
</dbReference>
<feature type="transmembrane region" description="Helical" evidence="1">
    <location>
        <begin position="21"/>
        <end position="42"/>
    </location>
</feature>
<gene>
    <name evidence="2" type="ORF">SCP_0404290</name>
</gene>
<dbReference type="GeneID" id="38778968"/>
<dbReference type="STRING" id="139825.A0A401GIW1"/>
<evidence type="ECO:0008006" key="4">
    <source>
        <dbReference type="Google" id="ProtNLM"/>
    </source>
</evidence>
<protein>
    <recommendedName>
        <fullName evidence="4">NAD(P)-binding protein</fullName>
    </recommendedName>
</protein>
<evidence type="ECO:0000256" key="1">
    <source>
        <dbReference type="SAM" id="Phobius"/>
    </source>
</evidence>
<name>A0A401GIW1_9APHY</name>
<dbReference type="InParanoid" id="A0A401GIW1"/>
<keyword evidence="1" id="KW-0812">Transmembrane</keyword>
<comment type="caution">
    <text evidence="2">The sequence shown here is derived from an EMBL/GenBank/DDBJ whole genome shotgun (WGS) entry which is preliminary data.</text>
</comment>